<evidence type="ECO:0000313" key="2">
    <source>
        <dbReference type="Proteomes" id="UP000246702"/>
    </source>
</evidence>
<dbReference type="Proteomes" id="UP000246702">
    <property type="component" value="Unassembled WGS sequence"/>
</dbReference>
<protein>
    <submittedName>
        <fullName evidence="1">Uncharacterized protein</fullName>
    </submittedName>
</protein>
<dbReference type="AlphaFoldDB" id="A0A317UQK3"/>
<organism evidence="1 2">
    <name type="scientific">Aspergillus sclerotioniger CBS 115572</name>
    <dbReference type="NCBI Taxonomy" id="1450535"/>
    <lineage>
        <taxon>Eukaryota</taxon>
        <taxon>Fungi</taxon>
        <taxon>Dikarya</taxon>
        <taxon>Ascomycota</taxon>
        <taxon>Pezizomycotina</taxon>
        <taxon>Eurotiomycetes</taxon>
        <taxon>Eurotiomycetidae</taxon>
        <taxon>Eurotiales</taxon>
        <taxon>Aspergillaceae</taxon>
        <taxon>Aspergillus</taxon>
        <taxon>Aspergillus subgen. Circumdati</taxon>
    </lineage>
</organism>
<gene>
    <name evidence="1" type="ORF">BO94DRAFT_387150</name>
</gene>
<proteinExistence type="predicted"/>
<dbReference type="EMBL" id="MSFK01000081">
    <property type="protein sequence ID" value="PWY64284.1"/>
    <property type="molecule type" value="Genomic_DNA"/>
</dbReference>
<name>A0A317UQK3_9EURO</name>
<sequence>MCKDKTRTVNNMKNSTRIMDTQNSLVARTTPNPCASRMSQIRRCWSKFCWLKRNTPTPPTESVPLYPNHDQYRDSPMIPIVEARR</sequence>
<evidence type="ECO:0000313" key="1">
    <source>
        <dbReference type="EMBL" id="PWY64284.1"/>
    </source>
</evidence>
<accession>A0A317UQK3</accession>
<dbReference type="RefSeq" id="XP_025461272.1">
    <property type="nucleotide sequence ID" value="XM_025607298.1"/>
</dbReference>
<reference evidence="1 2" key="1">
    <citation type="submission" date="2016-12" db="EMBL/GenBank/DDBJ databases">
        <title>The genomes of Aspergillus section Nigri reveals drivers in fungal speciation.</title>
        <authorList>
            <consortium name="DOE Joint Genome Institute"/>
            <person name="Vesth T.C."/>
            <person name="Nybo J."/>
            <person name="Theobald S."/>
            <person name="Brandl J."/>
            <person name="Frisvad J.C."/>
            <person name="Nielsen K.F."/>
            <person name="Lyhne E.K."/>
            <person name="Kogle M.E."/>
            <person name="Kuo A."/>
            <person name="Riley R."/>
            <person name="Clum A."/>
            <person name="Nolan M."/>
            <person name="Lipzen A."/>
            <person name="Salamov A."/>
            <person name="Henrissat B."/>
            <person name="Wiebenga A."/>
            <person name="De Vries R.P."/>
            <person name="Grigoriev I.V."/>
            <person name="Mortensen U.H."/>
            <person name="Andersen M.R."/>
            <person name="Baker S.E."/>
        </authorList>
    </citation>
    <scope>NUCLEOTIDE SEQUENCE [LARGE SCALE GENOMIC DNA]</scope>
    <source>
        <strain evidence="1 2">CBS 115572</strain>
    </source>
</reference>
<dbReference type="GeneID" id="37109441"/>
<keyword evidence="2" id="KW-1185">Reference proteome</keyword>
<comment type="caution">
    <text evidence="1">The sequence shown here is derived from an EMBL/GenBank/DDBJ whole genome shotgun (WGS) entry which is preliminary data.</text>
</comment>